<keyword evidence="1 4" id="KW-0349">Heme</keyword>
<feature type="signal peptide" evidence="5">
    <location>
        <begin position="1"/>
        <end position="26"/>
    </location>
</feature>
<protein>
    <submittedName>
        <fullName evidence="7">Cytochrome c, mono-and diheme variants</fullName>
    </submittedName>
</protein>
<keyword evidence="2 4" id="KW-0479">Metal-binding</keyword>
<accession>A0A1I2E5Z3</accession>
<dbReference type="GO" id="GO:0046872">
    <property type="term" value="F:metal ion binding"/>
    <property type="evidence" value="ECO:0007669"/>
    <property type="project" value="UniProtKB-KW"/>
</dbReference>
<reference evidence="7 8" key="1">
    <citation type="submission" date="2016-10" db="EMBL/GenBank/DDBJ databases">
        <authorList>
            <person name="de Groot N.N."/>
        </authorList>
    </citation>
    <scope>NUCLEOTIDE SEQUENCE [LARGE SCALE GENOMIC DNA]</scope>
    <source>
        <strain>GEY</strain>
        <strain evidence="8">DSM 9560</strain>
    </source>
</reference>
<evidence type="ECO:0000256" key="3">
    <source>
        <dbReference type="ARBA" id="ARBA00023004"/>
    </source>
</evidence>
<dbReference type="OrthoDB" id="9811395at2"/>
<dbReference type="GO" id="GO:0009055">
    <property type="term" value="F:electron transfer activity"/>
    <property type="evidence" value="ECO:0007669"/>
    <property type="project" value="InterPro"/>
</dbReference>
<feature type="chain" id="PRO_5011795927" evidence="5">
    <location>
        <begin position="27"/>
        <end position="142"/>
    </location>
</feature>
<dbReference type="Proteomes" id="UP000199513">
    <property type="component" value="Unassembled WGS sequence"/>
</dbReference>
<dbReference type="InterPro" id="IPR009056">
    <property type="entry name" value="Cyt_c-like_dom"/>
</dbReference>
<dbReference type="PROSITE" id="PS51007">
    <property type="entry name" value="CYTC"/>
    <property type="match status" value="1"/>
</dbReference>
<evidence type="ECO:0000256" key="5">
    <source>
        <dbReference type="SAM" id="SignalP"/>
    </source>
</evidence>
<evidence type="ECO:0000313" key="7">
    <source>
        <dbReference type="EMBL" id="SFE87918.1"/>
    </source>
</evidence>
<feature type="domain" description="Cytochrome c" evidence="6">
    <location>
        <begin position="33"/>
        <end position="122"/>
    </location>
</feature>
<dbReference type="InterPro" id="IPR051459">
    <property type="entry name" value="Cytochrome_c-type_DH"/>
</dbReference>
<dbReference type="EMBL" id="FONY01000009">
    <property type="protein sequence ID" value="SFE87918.1"/>
    <property type="molecule type" value="Genomic_DNA"/>
</dbReference>
<evidence type="ECO:0000256" key="4">
    <source>
        <dbReference type="PROSITE-ProRule" id="PRU00433"/>
    </source>
</evidence>
<dbReference type="InterPro" id="IPR036909">
    <property type="entry name" value="Cyt_c-like_dom_sf"/>
</dbReference>
<evidence type="ECO:0000256" key="1">
    <source>
        <dbReference type="ARBA" id="ARBA00022617"/>
    </source>
</evidence>
<evidence type="ECO:0000313" key="8">
    <source>
        <dbReference type="Proteomes" id="UP000199513"/>
    </source>
</evidence>
<gene>
    <name evidence="7" type="ORF">SAMN04488541_10093</name>
</gene>
<dbReference type="STRING" id="1003.SAMN04488541_10093"/>
<name>A0A1I2E5Z3_9BACT</name>
<dbReference type="SUPFAM" id="SSF46626">
    <property type="entry name" value="Cytochrome c"/>
    <property type="match status" value="1"/>
</dbReference>
<dbReference type="GO" id="GO:0020037">
    <property type="term" value="F:heme binding"/>
    <property type="evidence" value="ECO:0007669"/>
    <property type="project" value="InterPro"/>
</dbReference>
<keyword evidence="8" id="KW-1185">Reference proteome</keyword>
<keyword evidence="3 4" id="KW-0408">Iron</keyword>
<dbReference type="Gene3D" id="1.10.760.10">
    <property type="entry name" value="Cytochrome c-like domain"/>
    <property type="match status" value="1"/>
</dbReference>
<dbReference type="RefSeq" id="WP_091542035.1">
    <property type="nucleotide sequence ID" value="NZ_FONY01000009.1"/>
</dbReference>
<evidence type="ECO:0000259" key="6">
    <source>
        <dbReference type="PROSITE" id="PS51007"/>
    </source>
</evidence>
<dbReference type="AlphaFoldDB" id="A0A1I2E5Z3"/>
<proteinExistence type="predicted"/>
<dbReference type="PANTHER" id="PTHR35008:SF4">
    <property type="entry name" value="BLL4482 PROTEIN"/>
    <property type="match status" value="1"/>
</dbReference>
<dbReference type="Pfam" id="PF00034">
    <property type="entry name" value="Cytochrom_C"/>
    <property type="match status" value="1"/>
</dbReference>
<evidence type="ECO:0000256" key="2">
    <source>
        <dbReference type="ARBA" id="ARBA00022723"/>
    </source>
</evidence>
<dbReference type="PROSITE" id="PS51257">
    <property type="entry name" value="PROKAR_LIPOPROTEIN"/>
    <property type="match status" value="1"/>
</dbReference>
<dbReference type="PANTHER" id="PTHR35008">
    <property type="entry name" value="BLL4482 PROTEIN-RELATED"/>
    <property type="match status" value="1"/>
</dbReference>
<organism evidence="7 8">
    <name type="scientific">Thermoflexibacter ruber</name>
    <dbReference type="NCBI Taxonomy" id="1003"/>
    <lineage>
        <taxon>Bacteria</taxon>
        <taxon>Pseudomonadati</taxon>
        <taxon>Bacteroidota</taxon>
        <taxon>Cytophagia</taxon>
        <taxon>Cytophagales</taxon>
        <taxon>Thermoflexibacteraceae</taxon>
        <taxon>Thermoflexibacter</taxon>
    </lineage>
</organism>
<sequence length="142" mass="16302">MRQACYLKFFFFILLIALLFTSCQDAETVKLQVYISEGQRLYEQKCANCHQRDGTGLRKLIPPLAGADYLIKYKNSLACIVKYGLTGEIEVNGQKYNLSMPANEGLSDRHIAQILTYINSKWAGSQERVKDEEVKERLRQCQ</sequence>
<keyword evidence="5" id="KW-0732">Signal</keyword>